<name>A0A7R8YRQ6_HERIL</name>
<dbReference type="AlphaFoldDB" id="A0A7R8YRQ6"/>
<evidence type="ECO:0000313" key="2">
    <source>
        <dbReference type="EMBL" id="CAD7081765.1"/>
    </source>
</evidence>
<dbReference type="Proteomes" id="UP000594454">
    <property type="component" value="Chromosome 2"/>
</dbReference>
<dbReference type="EMBL" id="LR899010">
    <property type="protein sequence ID" value="CAD7081765.1"/>
    <property type="molecule type" value="Genomic_DNA"/>
</dbReference>
<dbReference type="Gene3D" id="3.40.250.10">
    <property type="entry name" value="Rhodanese-like domain"/>
    <property type="match status" value="1"/>
</dbReference>
<feature type="domain" description="Rhodanese" evidence="1">
    <location>
        <begin position="11"/>
        <end position="75"/>
    </location>
</feature>
<dbReference type="Pfam" id="PF00581">
    <property type="entry name" value="Rhodanese"/>
    <property type="match status" value="1"/>
</dbReference>
<dbReference type="InParanoid" id="A0A7R8YRQ6"/>
<evidence type="ECO:0000259" key="1">
    <source>
        <dbReference type="PROSITE" id="PS50206"/>
    </source>
</evidence>
<evidence type="ECO:0000313" key="3">
    <source>
        <dbReference type="Proteomes" id="UP000594454"/>
    </source>
</evidence>
<dbReference type="OrthoDB" id="566238at2759"/>
<reference evidence="2 3" key="1">
    <citation type="submission" date="2020-11" db="EMBL/GenBank/DDBJ databases">
        <authorList>
            <person name="Wallbank WR R."/>
            <person name="Pardo Diaz C."/>
            <person name="Kozak K."/>
            <person name="Martin S."/>
            <person name="Jiggins C."/>
            <person name="Moest M."/>
            <person name="Warren A I."/>
            <person name="Generalovic N T."/>
            <person name="Byers J.R.P. K."/>
            <person name="Montejo-Kovacevich G."/>
            <person name="Yen C E."/>
        </authorList>
    </citation>
    <scope>NUCLEOTIDE SEQUENCE [LARGE SCALE GENOMIC DNA]</scope>
</reference>
<dbReference type="PROSITE" id="PS50206">
    <property type="entry name" value="RHODANESE_3"/>
    <property type="match status" value="1"/>
</dbReference>
<dbReference type="InterPro" id="IPR001763">
    <property type="entry name" value="Rhodanese-like_dom"/>
</dbReference>
<dbReference type="PANTHER" id="PTHR44086">
    <property type="entry name" value="THIOSULFATE SULFURTRANSFERASE RDL2, MITOCHONDRIAL-RELATED"/>
    <property type="match status" value="1"/>
</dbReference>
<sequence length="77" mass="8788">GALEDTLSSKLENRSFTRKFNRKFPDPTDELIFSCQKGVRAQKASEIATRLGYKKVKVYKGSWIDWAKHEGIPISLT</sequence>
<dbReference type="InterPro" id="IPR036873">
    <property type="entry name" value="Rhodanese-like_dom_sf"/>
</dbReference>
<dbReference type="SUPFAM" id="SSF52821">
    <property type="entry name" value="Rhodanese/Cell cycle control phosphatase"/>
    <property type="match status" value="1"/>
</dbReference>
<protein>
    <recommendedName>
        <fullName evidence="1">Rhodanese domain-containing protein</fullName>
    </recommendedName>
</protein>
<gene>
    <name evidence="2" type="ORF">HERILL_LOCUS4857</name>
</gene>
<feature type="non-terminal residue" evidence="2">
    <location>
        <position position="1"/>
    </location>
</feature>
<dbReference type="PANTHER" id="PTHR44086:SF10">
    <property type="entry name" value="THIOSULFATE SULFURTRANSFERASE_RHODANESE-LIKE DOMAIN-CONTAINING PROTEIN 3"/>
    <property type="match status" value="1"/>
</dbReference>
<accession>A0A7R8YRQ6</accession>
<organism evidence="2 3">
    <name type="scientific">Hermetia illucens</name>
    <name type="common">Black soldier fly</name>
    <dbReference type="NCBI Taxonomy" id="343691"/>
    <lineage>
        <taxon>Eukaryota</taxon>
        <taxon>Metazoa</taxon>
        <taxon>Ecdysozoa</taxon>
        <taxon>Arthropoda</taxon>
        <taxon>Hexapoda</taxon>
        <taxon>Insecta</taxon>
        <taxon>Pterygota</taxon>
        <taxon>Neoptera</taxon>
        <taxon>Endopterygota</taxon>
        <taxon>Diptera</taxon>
        <taxon>Brachycera</taxon>
        <taxon>Stratiomyomorpha</taxon>
        <taxon>Stratiomyidae</taxon>
        <taxon>Hermetiinae</taxon>
        <taxon>Hermetia</taxon>
    </lineage>
</organism>
<proteinExistence type="predicted"/>
<keyword evidence="3" id="KW-1185">Reference proteome</keyword>